<dbReference type="GO" id="GO:0005730">
    <property type="term" value="C:nucleolus"/>
    <property type="evidence" value="ECO:0007669"/>
    <property type="project" value="UniProtKB-SubCell"/>
</dbReference>
<keyword evidence="7" id="KW-0539">Nucleus</keyword>
<evidence type="ECO:0000256" key="12">
    <source>
        <dbReference type="ARBA" id="ARBA00082720"/>
    </source>
</evidence>
<evidence type="ECO:0000313" key="19">
    <source>
        <dbReference type="EMBL" id="GCB72601.1"/>
    </source>
</evidence>
<dbReference type="InterPro" id="IPR001878">
    <property type="entry name" value="Znf_CCHC"/>
</dbReference>
<dbReference type="InterPro" id="IPR047913">
    <property type="entry name" value="ZCCHC17_S1"/>
</dbReference>
<dbReference type="InterPro" id="IPR000315">
    <property type="entry name" value="Znf_B-box"/>
</dbReference>
<dbReference type="InterPro" id="IPR003879">
    <property type="entry name" value="Butyrophylin_SPRY"/>
</dbReference>
<keyword evidence="4 13" id="KW-0863">Zinc-finger</keyword>
<feature type="compositionally biased region" description="Low complexity" evidence="15">
    <location>
        <begin position="475"/>
        <end position="484"/>
    </location>
</feature>
<feature type="coiled-coil region" evidence="14">
    <location>
        <begin position="106"/>
        <end position="162"/>
    </location>
</feature>
<comment type="subcellular location">
    <subcellularLocation>
        <location evidence="1">Nucleus</location>
        <location evidence="1">Nucleolus</location>
    </subcellularLocation>
</comment>
<dbReference type="OrthoDB" id="1918363at2759"/>
<evidence type="ECO:0000256" key="7">
    <source>
        <dbReference type="ARBA" id="ARBA00023242"/>
    </source>
</evidence>
<evidence type="ECO:0000256" key="3">
    <source>
        <dbReference type="ARBA" id="ARBA00022723"/>
    </source>
</evidence>
<keyword evidence="5" id="KW-0862">Zinc</keyword>
<dbReference type="GO" id="GO:0003723">
    <property type="term" value="F:RNA binding"/>
    <property type="evidence" value="ECO:0007669"/>
    <property type="project" value="TreeGrafter"/>
</dbReference>
<comment type="subunit">
    <text evidence="9">Interacts with PNN. Associates with the 60S ribosomal subunit.</text>
</comment>
<dbReference type="GO" id="GO:0043489">
    <property type="term" value="P:RNA stabilization"/>
    <property type="evidence" value="ECO:0007669"/>
    <property type="project" value="TreeGrafter"/>
</dbReference>
<evidence type="ECO:0000256" key="8">
    <source>
        <dbReference type="ARBA" id="ARBA00023274"/>
    </source>
</evidence>
<dbReference type="Gene3D" id="3.30.160.60">
    <property type="entry name" value="Classic Zinc Finger"/>
    <property type="match status" value="1"/>
</dbReference>
<evidence type="ECO:0000256" key="5">
    <source>
        <dbReference type="ARBA" id="ARBA00022833"/>
    </source>
</evidence>
<evidence type="ECO:0000256" key="4">
    <source>
        <dbReference type="ARBA" id="ARBA00022771"/>
    </source>
</evidence>
<feature type="region of interest" description="Disordered" evidence="15">
    <location>
        <begin position="444"/>
        <end position="520"/>
    </location>
</feature>
<dbReference type="InterPro" id="IPR006574">
    <property type="entry name" value="PRY"/>
</dbReference>
<dbReference type="Proteomes" id="UP000288216">
    <property type="component" value="Unassembled WGS sequence"/>
</dbReference>
<evidence type="ECO:0000256" key="6">
    <source>
        <dbReference type="ARBA" id="ARBA00022990"/>
    </source>
</evidence>
<dbReference type="Pfam" id="PF00575">
    <property type="entry name" value="S1"/>
    <property type="match status" value="1"/>
</dbReference>
<evidence type="ECO:0000256" key="11">
    <source>
        <dbReference type="ARBA" id="ARBA00077096"/>
    </source>
</evidence>
<dbReference type="PROSITE" id="PS50158">
    <property type="entry name" value="ZF_CCHC"/>
    <property type="match status" value="1"/>
</dbReference>
<dbReference type="CDD" id="cd19800">
    <property type="entry name" value="Bbox2_xNF7-like"/>
    <property type="match status" value="1"/>
</dbReference>
<organism evidence="19 20">
    <name type="scientific">Scyliorhinus torazame</name>
    <name type="common">Cloudy catshark</name>
    <name type="synonym">Catulus torazame</name>
    <dbReference type="NCBI Taxonomy" id="75743"/>
    <lineage>
        <taxon>Eukaryota</taxon>
        <taxon>Metazoa</taxon>
        <taxon>Chordata</taxon>
        <taxon>Craniata</taxon>
        <taxon>Vertebrata</taxon>
        <taxon>Chondrichthyes</taxon>
        <taxon>Elasmobranchii</taxon>
        <taxon>Galeomorphii</taxon>
        <taxon>Galeoidea</taxon>
        <taxon>Carcharhiniformes</taxon>
        <taxon>Scyliorhinidae</taxon>
        <taxon>Scyliorhinus</taxon>
    </lineage>
</organism>
<dbReference type="STRING" id="75743.A0A401PHL2"/>
<keyword evidence="14" id="KW-0175">Coiled coil</keyword>
<evidence type="ECO:0000256" key="14">
    <source>
        <dbReference type="SAM" id="Coils"/>
    </source>
</evidence>
<dbReference type="Gene3D" id="2.40.50.140">
    <property type="entry name" value="Nucleic acid-binding proteins"/>
    <property type="match status" value="1"/>
</dbReference>
<dbReference type="PANTHER" id="PTHR15838">
    <property type="entry name" value="NUCLEOLAR PROTEIN OF 40 KDA"/>
    <property type="match status" value="1"/>
</dbReference>
<dbReference type="Pfam" id="PF00643">
    <property type="entry name" value="zf-B_box"/>
    <property type="match status" value="1"/>
</dbReference>
<evidence type="ECO:0000256" key="2">
    <source>
        <dbReference type="ARBA" id="ARBA00022553"/>
    </source>
</evidence>
<dbReference type="SUPFAM" id="SSF50249">
    <property type="entry name" value="Nucleic acid-binding proteins"/>
    <property type="match status" value="1"/>
</dbReference>
<dbReference type="InterPro" id="IPR003029">
    <property type="entry name" value="S1_domain"/>
</dbReference>
<dbReference type="SUPFAM" id="SSF57845">
    <property type="entry name" value="B-box zinc-binding domain"/>
    <property type="match status" value="1"/>
</dbReference>
<feature type="domain" description="B box-type" evidence="16">
    <location>
        <begin position="7"/>
        <end position="48"/>
    </location>
</feature>
<dbReference type="GO" id="GO:0008270">
    <property type="term" value="F:zinc ion binding"/>
    <property type="evidence" value="ECO:0007669"/>
    <property type="project" value="UniProtKB-KW"/>
</dbReference>
<sequence>MNQNAKGNNHHCEEHQKELKLFCETDKKLICVICRDSREHKDHCLLSIKKAAELYWDHLKSSLDSLTEKKSAVQGTEQKQKRKISEVREQSRSLQTHITSEFSKMHQILTEKEQRLLRDLKEEEERILETIEKNLREIQENLNSIEEELSNLQKQMEQKDELIFLKVRINEGNLTPSVANVALSIGKFNGPLQYTVWREMLDSINPAPAFLTLDPNQTNVRLIFSSDRTSVRFGNEPQWLSDSPETFRVWPFVLGSQGFTSGRHYWEELIFLIESEKNIQISCVRMEGLPEMYTTLQGEIASVTEYGAFIKIPDCKRQGLVHKSHMSASRVDNPSEVVDVGEKVWVKVIGKEVKDGKVKLSLSMKAVNQGSGKDLDPNNVALDQDERRKRHFKDFTGQKITLEAVLNTVCKKCGCKGHFAKDCFMQPGGVKYSLVPDDEVVAADCSSQSELQPPKKKKKEKEKKQKKNKDKQSDSSEMSDSNSKQECTDTKRHKHSEKTERSHKKKKHKKHKHKKSRKRD</sequence>
<dbReference type="PROSITE" id="PS50126">
    <property type="entry name" value="S1"/>
    <property type="match status" value="1"/>
</dbReference>
<keyword evidence="6" id="KW-0007">Acetylation</keyword>
<evidence type="ECO:0000259" key="17">
    <source>
        <dbReference type="PROSITE" id="PS50126"/>
    </source>
</evidence>
<keyword evidence="8" id="KW-0687">Ribonucleoprotein</keyword>
<proteinExistence type="predicted"/>
<dbReference type="Pfam" id="PF13765">
    <property type="entry name" value="PRY"/>
    <property type="match status" value="1"/>
</dbReference>
<feature type="domain" description="CCHC-type" evidence="18">
    <location>
        <begin position="410"/>
        <end position="423"/>
    </location>
</feature>
<evidence type="ECO:0000256" key="15">
    <source>
        <dbReference type="SAM" id="MobiDB-lite"/>
    </source>
</evidence>
<evidence type="ECO:0000256" key="1">
    <source>
        <dbReference type="ARBA" id="ARBA00004604"/>
    </source>
</evidence>
<dbReference type="SMART" id="SM00589">
    <property type="entry name" value="PRY"/>
    <property type="match status" value="1"/>
</dbReference>
<dbReference type="PRINTS" id="PR01407">
    <property type="entry name" value="BUTYPHLNCDUF"/>
</dbReference>
<feature type="compositionally biased region" description="Basic residues" evidence="15">
    <location>
        <begin position="454"/>
        <end position="469"/>
    </location>
</feature>
<keyword evidence="2" id="KW-0597">Phosphoprotein</keyword>
<dbReference type="AlphaFoldDB" id="A0A401PHL2"/>
<evidence type="ECO:0000256" key="10">
    <source>
        <dbReference type="ARBA" id="ARBA00069580"/>
    </source>
</evidence>
<protein>
    <recommendedName>
        <fullName evidence="10">Zinc finger CCHC domain-containing protein 17</fullName>
    </recommendedName>
    <alternativeName>
        <fullName evidence="11">Nucleolar protein of 40 kDa</fullName>
    </alternativeName>
    <alternativeName>
        <fullName evidence="12">Putative S1 RNA-binding domain protein</fullName>
    </alternativeName>
</protein>
<reference evidence="19 20" key="1">
    <citation type="journal article" date="2018" name="Nat. Ecol. Evol.">
        <title>Shark genomes provide insights into elasmobranch evolution and the origin of vertebrates.</title>
        <authorList>
            <person name="Hara Y"/>
            <person name="Yamaguchi K"/>
            <person name="Onimaru K"/>
            <person name="Kadota M"/>
            <person name="Koyanagi M"/>
            <person name="Keeley SD"/>
            <person name="Tatsumi K"/>
            <person name="Tanaka K"/>
            <person name="Motone F"/>
            <person name="Kageyama Y"/>
            <person name="Nozu R"/>
            <person name="Adachi N"/>
            <person name="Nishimura O"/>
            <person name="Nakagawa R"/>
            <person name="Tanegashima C"/>
            <person name="Kiyatake I"/>
            <person name="Matsumoto R"/>
            <person name="Murakumo K"/>
            <person name="Nishida K"/>
            <person name="Terakita A"/>
            <person name="Kuratani S"/>
            <person name="Sato K"/>
            <person name="Hyodo S Kuraku.S."/>
        </authorList>
    </citation>
    <scope>NUCLEOTIDE SEQUENCE [LARGE SCALE GENOMIC DNA]</scope>
</reference>
<dbReference type="Gene3D" id="2.60.120.920">
    <property type="match status" value="1"/>
</dbReference>
<dbReference type="FunFam" id="2.40.50.140:FF:000154">
    <property type="entry name" value="nucleolar protein of 40 kDa"/>
    <property type="match status" value="1"/>
</dbReference>
<gene>
    <name evidence="19" type="ORF">scyTo_0002082</name>
</gene>
<evidence type="ECO:0000259" key="16">
    <source>
        <dbReference type="PROSITE" id="PS50119"/>
    </source>
</evidence>
<dbReference type="InterPro" id="IPR013320">
    <property type="entry name" value="ConA-like_dom_sf"/>
</dbReference>
<dbReference type="EMBL" id="BFAA01000498">
    <property type="protein sequence ID" value="GCB72601.1"/>
    <property type="molecule type" value="Genomic_DNA"/>
</dbReference>
<dbReference type="SUPFAM" id="SSF49899">
    <property type="entry name" value="Concanavalin A-like lectins/glucanases"/>
    <property type="match status" value="1"/>
</dbReference>
<evidence type="ECO:0000256" key="13">
    <source>
        <dbReference type="PROSITE-ProRule" id="PRU00024"/>
    </source>
</evidence>
<dbReference type="InterPro" id="IPR012340">
    <property type="entry name" value="NA-bd_OB-fold"/>
</dbReference>
<dbReference type="PROSITE" id="PS50119">
    <property type="entry name" value="ZF_BBOX"/>
    <property type="match status" value="1"/>
</dbReference>
<dbReference type="SMART" id="SM00316">
    <property type="entry name" value="S1"/>
    <property type="match status" value="1"/>
</dbReference>
<keyword evidence="20" id="KW-1185">Reference proteome</keyword>
<keyword evidence="3" id="KW-0479">Metal-binding</keyword>
<dbReference type="CDD" id="cd05686">
    <property type="entry name" value="S1_pNO40"/>
    <property type="match status" value="1"/>
</dbReference>
<dbReference type="SMART" id="SM00336">
    <property type="entry name" value="BBOX"/>
    <property type="match status" value="1"/>
</dbReference>
<evidence type="ECO:0000259" key="18">
    <source>
        <dbReference type="PROSITE" id="PS50158"/>
    </source>
</evidence>
<feature type="domain" description="S1 motif" evidence="17">
    <location>
        <begin position="293"/>
        <end position="365"/>
    </location>
</feature>
<name>A0A401PHL2_SCYTO</name>
<dbReference type="PANTHER" id="PTHR15838:SF1">
    <property type="entry name" value="ZINC FINGER CCHC DOMAIN-CONTAINING PROTEIN 17"/>
    <property type="match status" value="1"/>
</dbReference>
<comment type="caution">
    <text evidence="19">The sequence shown here is derived from an EMBL/GenBank/DDBJ whole genome shotgun (WGS) entry which is preliminary data.</text>
</comment>
<evidence type="ECO:0000313" key="20">
    <source>
        <dbReference type="Proteomes" id="UP000288216"/>
    </source>
</evidence>
<accession>A0A401PHL2</accession>
<dbReference type="GO" id="GO:1990904">
    <property type="term" value="C:ribonucleoprotein complex"/>
    <property type="evidence" value="ECO:0007669"/>
    <property type="project" value="UniProtKB-KW"/>
</dbReference>
<dbReference type="InterPro" id="IPR043136">
    <property type="entry name" value="B30.2/SPRY_sf"/>
</dbReference>
<feature type="compositionally biased region" description="Basic residues" evidence="15">
    <location>
        <begin position="491"/>
        <end position="520"/>
    </location>
</feature>
<evidence type="ECO:0000256" key="9">
    <source>
        <dbReference type="ARBA" id="ARBA00065527"/>
    </source>
</evidence>